<evidence type="ECO:0000256" key="1">
    <source>
        <dbReference type="SAM" id="MobiDB-lite"/>
    </source>
</evidence>
<feature type="region of interest" description="Disordered" evidence="1">
    <location>
        <begin position="70"/>
        <end position="115"/>
    </location>
</feature>
<reference evidence="2" key="1">
    <citation type="submission" date="2020-09" db="EMBL/GenBank/DDBJ databases">
        <title>Genome-Enabled Discovery of Anthraquinone Biosynthesis in Senna tora.</title>
        <authorList>
            <person name="Kang S.-H."/>
            <person name="Pandey R.P."/>
            <person name="Lee C.-M."/>
            <person name="Sim J.-S."/>
            <person name="Jeong J.-T."/>
            <person name="Choi B.-S."/>
            <person name="Jung M."/>
            <person name="Ginzburg D."/>
            <person name="Zhao K."/>
            <person name="Won S.Y."/>
            <person name="Oh T.-J."/>
            <person name="Yu Y."/>
            <person name="Kim N.-H."/>
            <person name="Lee O.R."/>
            <person name="Lee T.-H."/>
            <person name="Bashyal P."/>
            <person name="Kim T.-S."/>
            <person name="Lee W.-H."/>
            <person name="Kawkins C."/>
            <person name="Kim C.-K."/>
            <person name="Kim J.S."/>
            <person name="Ahn B.O."/>
            <person name="Rhee S.Y."/>
            <person name="Sohng J.K."/>
        </authorList>
    </citation>
    <scope>NUCLEOTIDE SEQUENCE</scope>
    <source>
        <tissue evidence="2">Leaf</tissue>
    </source>
</reference>
<keyword evidence="3" id="KW-1185">Reference proteome</keyword>
<protein>
    <submittedName>
        <fullName evidence="2">Uncharacterized protein</fullName>
    </submittedName>
</protein>
<gene>
    <name evidence="2" type="ORF">G2W53_032980</name>
</gene>
<evidence type="ECO:0000313" key="2">
    <source>
        <dbReference type="EMBL" id="KAF7812004.1"/>
    </source>
</evidence>
<accession>A0A834SXM4</accession>
<dbReference type="EMBL" id="JAAIUW010000010">
    <property type="protein sequence ID" value="KAF7812004.1"/>
    <property type="molecule type" value="Genomic_DNA"/>
</dbReference>
<dbReference type="AlphaFoldDB" id="A0A834SXM4"/>
<evidence type="ECO:0000313" key="3">
    <source>
        <dbReference type="Proteomes" id="UP000634136"/>
    </source>
</evidence>
<dbReference type="Proteomes" id="UP000634136">
    <property type="component" value="Unassembled WGS sequence"/>
</dbReference>
<proteinExistence type="predicted"/>
<organism evidence="2 3">
    <name type="scientific">Senna tora</name>
    <dbReference type="NCBI Taxonomy" id="362788"/>
    <lineage>
        <taxon>Eukaryota</taxon>
        <taxon>Viridiplantae</taxon>
        <taxon>Streptophyta</taxon>
        <taxon>Embryophyta</taxon>
        <taxon>Tracheophyta</taxon>
        <taxon>Spermatophyta</taxon>
        <taxon>Magnoliopsida</taxon>
        <taxon>eudicotyledons</taxon>
        <taxon>Gunneridae</taxon>
        <taxon>Pentapetalae</taxon>
        <taxon>rosids</taxon>
        <taxon>fabids</taxon>
        <taxon>Fabales</taxon>
        <taxon>Fabaceae</taxon>
        <taxon>Caesalpinioideae</taxon>
        <taxon>Cassia clade</taxon>
        <taxon>Senna</taxon>
    </lineage>
</organism>
<comment type="caution">
    <text evidence="2">The sequence shown here is derived from an EMBL/GenBank/DDBJ whole genome shotgun (WGS) entry which is preliminary data.</text>
</comment>
<sequence length="258" mass="27469">MPLKVPETEPLFGYVFSPEWSDLVRRSLLLVGDCFPSHPIARFEVDSSVQFEGLFPLSLKICPILPKSQQSFRGSKQGEGQGRERRVTKATSGTVPPEVVKEPPTVPSVKPPLPSTGVVTSSAPIGSSIVCTSIPLPSSTEVVDLDSSGDIIEGKEEPLNKRACVDSGTSMETGIQADAPLMALEEVIANQNPVPGELVVSKTLAAPSCPGLDSGAGTLEEEPSFSFMAFSRRFFLVDLEERVASSKNIGTEDLVLIG</sequence>
<feature type="compositionally biased region" description="Pro residues" evidence="1">
    <location>
        <begin position="104"/>
        <end position="114"/>
    </location>
</feature>
<name>A0A834SXM4_9FABA</name>